<feature type="compositionally biased region" description="Acidic residues" evidence="1">
    <location>
        <begin position="105"/>
        <end position="148"/>
    </location>
</feature>
<evidence type="ECO:0000313" key="2">
    <source>
        <dbReference type="EMBL" id="KAK7415620.1"/>
    </source>
</evidence>
<feature type="region of interest" description="Disordered" evidence="1">
    <location>
        <begin position="100"/>
        <end position="162"/>
    </location>
</feature>
<dbReference type="EMBL" id="JAZAVJ010000080">
    <property type="protein sequence ID" value="KAK7415620.1"/>
    <property type="molecule type" value="Genomic_DNA"/>
</dbReference>
<comment type="caution">
    <text evidence="2">The sequence shown here is derived from an EMBL/GenBank/DDBJ whole genome shotgun (WGS) entry which is preliminary data.</text>
</comment>
<name>A0ABR1H3D8_9HYPO</name>
<evidence type="ECO:0000313" key="3">
    <source>
        <dbReference type="Proteomes" id="UP001498476"/>
    </source>
</evidence>
<proteinExistence type="predicted"/>
<sequence length="162" mass="18750">MSSDPRYHMLEHLSPKFRMSPAEREPRAALILNRFTRTLSVMFATEAISSVLGVSADQVLHKSFYECIRESSLDDAFKCLESAKANDSIAYLRFWSRDPRRPEDFQGEESEDDDDIETSQEEEEEDDDNDDNEEEEEGNEEAVEDDENTQMSLMESAAFKRF</sequence>
<accession>A0ABR1H3D8</accession>
<dbReference type="Proteomes" id="UP001498476">
    <property type="component" value="Unassembled WGS sequence"/>
</dbReference>
<organism evidence="2 3">
    <name type="scientific">Neonectria punicea</name>
    <dbReference type="NCBI Taxonomy" id="979145"/>
    <lineage>
        <taxon>Eukaryota</taxon>
        <taxon>Fungi</taxon>
        <taxon>Dikarya</taxon>
        <taxon>Ascomycota</taxon>
        <taxon>Pezizomycotina</taxon>
        <taxon>Sordariomycetes</taxon>
        <taxon>Hypocreomycetidae</taxon>
        <taxon>Hypocreales</taxon>
        <taxon>Nectriaceae</taxon>
        <taxon>Neonectria</taxon>
    </lineage>
</organism>
<evidence type="ECO:0000256" key="1">
    <source>
        <dbReference type="SAM" id="MobiDB-lite"/>
    </source>
</evidence>
<keyword evidence="3" id="KW-1185">Reference proteome</keyword>
<protein>
    <submittedName>
        <fullName evidence="2">Uncharacterized protein</fullName>
    </submittedName>
</protein>
<gene>
    <name evidence="2" type="ORF">QQX98_005764</name>
</gene>
<reference evidence="2 3" key="1">
    <citation type="journal article" date="2025" name="Microbiol. Resour. Announc.">
        <title>Draft genome sequences for Neonectria magnoliae and Neonectria punicea, canker pathogens of Liriodendron tulipifera and Acer saccharum in West Virginia.</title>
        <authorList>
            <person name="Petronek H.M."/>
            <person name="Kasson M.T."/>
            <person name="Metheny A.M."/>
            <person name="Stauder C.M."/>
            <person name="Lovett B."/>
            <person name="Lynch S.C."/>
            <person name="Garnas J.R."/>
            <person name="Kasson L.R."/>
            <person name="Stajich J.E."/>
        </authorList>
    </citation>
    <scope>NUCLEOTIDE SEQUENCE [LARGE SCALE GENOMIC DNA]</scope>
    <source>
        <strain evidence="2 3">NRRL 64653</strain>
    </source>
</reference>